<dbReference type="EMBL" id="MU003720">
    <property type="protein sequence ID" value="KAF2803017.1"/>
    <property type="molecule type" value="Genomic_DNA"/>
</dbReference>
<proteinExistence type="predicted"/>
<evidence type="ECO:0000256" key="4">
    <source>
        <dbReference type="PROSITE-ProRule" id="PRU00175"/>
    </source>
</evidence>
<keyword evidence="2 4" id="KW-0863">Zinc-finger</keyword>
<dbReference type="InterPro" id="IPR018957">
    <property type="entry name" value="Znf_C3HC4_RING-type"/>
</dbReference>
<evidence type="ECO:0000313" key="6">
    <source>
        <dbReference type="EMBL" id="KAF2803017.1"/>
    </source>
</evidence>
<keyword evidence="3" id="KW-0862">Zinc</keyword>
<feature type="non-terminal residue" evidence="6">
    <location>
        <position position="1"/>
    </location>
</feature>
<dbReference type="GO" id="GO:0008270">
    <property type="term" value="F:zinc ion binding"/>
    <property type="evidence" value="ECO:0007669"/>
    <property type="project" value="UniProtKB-KW"/>
</dbReference>
<feature type="non-terminal residue" evidence="6">
    <location>
        <position position="97"/>
    </location>
</feature>
<dbReference type="InterPro" id="IPR013083">
    <property type="entry name" value="Znf_RING/FYVE/PHD"/>
</dbReference>
<dbReference type="Pfam" id="PF00097">
    <property type="entry name" value="zf-C3HC4"/>
    <property type="match status" value="1"/>
</dbReference>
<dbReference type="GeneID" id="54455602"/>
<reference evidence="8" key="2">
    <citation type="submission" date="2020-04" db="EMBL/GenBank/DDBJ databases">
        <authorList>
            <consortium name="NCBI Genome Project"/>
        </authorList>
    </citation>
    <scope>NUCLEOTIDE SEQUENCE</scope>
    <source>
        <strain evidence="8">CBS 304.34</strain>
    </source>
</reference>
<gene>
    <name evidence="6 8" type="ORF">BDZ99DRAFT_363046</name>
</gene>
<reference evidence="6 8" key="1">
    <citation type="journal article" date="2020" name="Stud. Mycol.">
        <title>101 Dothideomycetes genomes: a test case for predicting lifestyles and emergence of pathogens.</title>
        <authorList>
            <person name="Haridas S."/>
            <person name="Albert R."/>
            <person name="Binder M."/>
            <person name="Bloem J."/>
            <person name="Labutti K."/>
            <person name="Salamov A."/>
            <person name="Andreopoulos B."/>
            <person name="Baker S."/>
            <person name="Barry K."/>
            <person name="Bills G."/>
            <person name="Bluhm B."/>
            <person name="Cannon C."/>
            <person name="Castanera R."/>
            <person name="Culley D."/>
            <person name="Daum C."/>
            <person name="Ezra D."/>
            <person name="Gonzalez J."/>
            <person name="Henrissat B."/>
            <person name="Kuo A."/>
            <person name="Liang C."/>
            <person name="Lipzen A."/>
            <person name="Lutzoni F."/>
            <person name="Magnuson J."/>
            <person name="Mondo S."/>
            <person name="Nolan M."/>
            <person name="Ohm R."/>
            <person name="Pangilinan J."/>
            <person name="Park H.-J."/>
            <person name="Ramirez L."/>
            <person name="Alfaro M."/>
            <person name="Sun H."/>
            <person name="Tritt A."/>
            <person name="Yoshinaga Y."/>
            <person name="Zwiers L.-H."/>
            <person name="Turgeon B."/>
            <person name="Goodwin S."/>
            <person name="Spatafora J."/>
            <person name="Crous P."/>
            <person name="Grigoriev I."/>
        </authorList>
    </citation>
    <scope>NUCLEOTIDE SEQUENCE</scope>
    <source>
        <strain evidence="6 8">CBS 304.34</strain>
    </source>
</reference>
<reference evidence="8" key="3">
    <citation type="submission" date="2025-04" db="UniProtKB">
        <authorList>
            <consortium name="RefSeq"/>
        </authorList>
    </citation>
    <scope>IDENTIFICATION</scope>
    <source>
        <strain evidence="8">CBS 304.34</strain>
    </source>
</reference>
<accession>A0A6A6Y5F5</accession>
<evidence type="ECO:0000256" key="1">
    <source>
        <dbReference type="ARBA" id="ARBA00022723"/>
    </source>
</evidence>
<sequence length="97" mass="10703">PEATISCVICTNDVPRASLPSSITAACSHPSQICRPCIASWISSRLKSSGHDSLICPQCSEQLDDIDVRVFATSEIYEQYENLVLRTSLSGNPEFRW</sequence>
<dbReference type="OrthoDB" id="1431934at2759"/>
<dbReference type="Gene3D" id="3.30.40.10">
    <property type="entry name" value="Zinc/RING finger domain, C3HC4 (zinc finger)"/>
    <property type="match status" value="1"/>
</dbReference>
<dbReference type="AlphaFoldDB" id="A0A6A6Y5F5"/>
<feature type="domain" description="RING-type" evidence="5">
    <location>
        <begin position="7"/>
        <end position="60"/>
    </location>
</feature>
<evidence type="ECO:0000256" key="2">
    <source>
        <dbReference type="ARBA" id="ARBA00022771"/>
    </source>
</evidence>
<dbReference type="RefSeq" id="XP_033569981.1">
    <property type="nucleotide sequence ID" value="XM_033714709.1"/>
</dbReference>
<evidence type="ECO:0000256" key="3">
    <source>
        <dbReference type="ARBA" id="ARBA00022833"/>
    </source>
</evidence>
<evidence type="ECO:0000313" key="8">
    <source>
        <dbReference type="RefSeq" id="XP_033569981.1"/>
    </source>
</evidence>
<organism evidence="6">
    <name type="scientific">Mytilinidion resinicola</name>
    <dbReference type="NCBI Taxonomy" id="574789"/>
    <lineage>
        <taxon>Eukaryota</taxon>
        <taxon>Fungi</taxon>
        <taxon>Dikarya</taxon>
        <taxon>Ascomycota</taxon>
        <taxon>Pezizomycotina</taxon>
        <taxon>Dothideomycetes</taxon>
        <taxon>Pleosporomycetidae</taxon>
        <taxon>Mytilinidiales</taxon>
        <taxon>Mytilinidiaceae</taxon>
        <taxon>Mytilinidion</taxon>
    </lineage>
</organism>
<keyword evidence="1" id="KW-0479">Metal-binding</keyword>
<dbReference type="Proteomes" id="UP000504636">
    <property type="component" value="Unplaced"/>
</dbReference>
<evidence type="ECO:0000259" key="5">
    <source>
        <dbReference type="PROSITE" id="PS50089"/>
    </source>
</evidence>
<dbReference type="PROSITE" id="PS50089">
    <property type="entry name" value="ZF_RING_2"/>
    <property type="match status" value="1"/>
</dbReference>
<dbReference type="SUPFAM" id="SSF57850">
    <property type="entry name" value="RING/U-box"/>
    <property type="match status" value="1"/>
</dbReference>
<dbReference type="InterPro" id="IPR001841">
    <property type="entry name" value="Znf_RING"/>
</dbReference>
<evidence type="ECO:0000313" key="7">
    <source>
        <dbReference type="Proteomes" id="UP000504636"/>
    </source>
</evidence>
<protein>
    <recommendedName>
        <fullName evidence="5">RING-type domain-containing protein</fullName>
    </recommendedName>
</protein>
<name>A0A6A6Y5F5_9PEZI</name>
<keyword evidence="7" id="KW-1185">Reference proteome</keyword>